<dbReference type="AlphaFoldDB" id="A0A2H0BXF8"/>
<name>A0A2H0BXF8_9BACT</name>
<proteinExistence type="predicted"/>
<evidence type="ECO:0000256" key="1">
    <source>
        <dbReference type="SAM" id="MobiDB-lite"/>
    </source>
</evidence>
<accession>A0A2H0BXF8</accession>
<comment type="caution">
    <text evidence="2">The sequence shown here is derived from an EMBL/GenBank/DDBJ whole genome shotgun (WGS) entry which is preliminary data.</text>
</comment>
<reference evidence="2 3" key="1">
    <citation type="submission" date="2017-09" db="EMBL/GenBank/DDBJ databases">
        <title>Depth-based differentiation of microbial function through sediment-hosted aquifers and enrichment of novel symbionts in the deep terrestrial subsurface.</title>
        <authorList>
            <person name="Probst A.J."/>
            <person name="Ladd B."/>
            <person name="Jarett J.K."/>
            <person name="Geller-Mcgrath D.E."/>
            <person name="Sieber C.M."/>
            <person name="Emerson J.B."/>
            <person name="Anantharaman K."/>
            <person name="Thomas B.C."/>
            <person name="Malmstrom R."/>
            <person name="Stieglmeier M."/>
            <person name="Klingl A."/>
            <person name="Woyke T."/>
            <person name="Ryan C.M."/>
            <person name="Banfield J.F."/>
        </authorList>
    </citation>
    <scope>NUCLEOTIDE SEQUENCE [LARGE SCALE GENOMIC DNA]</scope>
    <source>
        <strain evidence="2">CG22_combo_CG10-13_8_21_14_all_35_9</strain>
    </source>
</reference>
<organism evidence="2 3">
    <name type="scientific">Candidatus Roizmanbacteria bacterium CG22_combo_CG10-13_8_21_14_all_35_9</name>
    <dbReference type="NCBI Taxonomy" id="1974861"/>
    <lineage>
        <taxon>Bacteria</taxon>
        <taxon>Candidatus Roizmaniibacteriota</taxon>
    </lineage>
</organism>
<dbReference type="Proteomes" id="UP000231021">
    <property type="component" value="Unassembled WGS sequence"/>
</dbReference>
<sequence length="79" mass="8986">MRLLQFIFFILFSFAWFYVSLVSKPPVLADVPPGVQMVIGILLTGKVLQKGVEAWKENDGKDKNKEDKEKEKEDKDGGK</sequence>
<dbReference type="EMBL" id="PCTB01000086">
    <property type="protein sequence ID" value="PIP62393.1"/>
    <property type="molecule type" value="Genomic_DNA"/>
</dbReference>
<protein>
    <submittedName>
        <fullName evidence="2">Uncharacterized protein</fullName>
    </submittedName>
</protein>
<evidence type="ECO:0000313" key="2">
    <source>
        <dbReference type="EMBL" id="PIP62393.1"/>
    </source>
</evidence>
<evidence type="ECO:0000313" key="3">
    <source>
        <dbReference type="Proteomes" id="UP000231021"/>
    </source>
</evidence>
<feature type="region of interest" description="Disordered" evidence="1">
    <location>
        <begin position="56"/>
        <end position="79"/>
    </location>
</feature>
<gene>
    <name evidence="2" type="ORF">COW98_04345</name>
</gene>